<organism evidence="1 2">
    <name type="scientific">Lactococcus garvieae</name>
    <dbReference type="NCBI Taxonomy" id="1363"/>
    <lineage>
        <taxon>Bacteria</taxon>
        <taxon>Bacillati</taxon>
        <taxon>Bacillota</taxon>
        <taxon>Bacilli</taxon>
        <taxon>Lactobacillales</taxon>
        <taxon>Streptococcaceae</taxon>
        <taxon>Lactococcus</taxon>
    </lineage>
</organism>
<dbReference type="RefSeq" id="WP_264308444.1">
    <property type="nucleotide sequence ID" value="NZ_CP109635.1"/>
</dbReference>
<sequence length="62" mass="7136">MNEQLKQFAAEAVKQSEQLTTSNEAKKRTAFAYINKKVLENNLKDISFEEIDNAIEEAWKGM</sequence>
<protein>
    <submittedName>
        <fullName evidence="1">Phage holin, LLH family</fullName>
    </submittedName>
</protein>
<accession>A0AA46YRN3</accession>
<reference evidence="1" key="1">
    <citation type="submission" date="2022-10" db="EMBL/GenBank/DDBJ databases">
        <title>Genome assembly of Lactococcus garvieae isolates from cricket gut.</title>
        <authorList>
            <person name="Luecke A.R."/>
            <person name="Brown A.M.V."/>
            <person name="Wakeman C.A."/>
        </authorList>
    </citation>
    <scope>NUCLEOTIDE SEQUENCE</scope>
    <source>
        <strain evidence="1">Alexii-11_2</strain>
    </source>
</reference>
<dbReference type="Proteomes" id="UP001164042">
    <property type="component" value="Chromosome"/>
</dbReference>
<gene>
    <name evidence="1" type="ORF">OF801_02005</name>
</gene>
<evidence type="ECO:0000313" key="2">
    <source>
        <dbReference type="Proteomes" id="UP001164042"/>
    </source>
</evidence>
<dbReference type="EMBL" id="CP109635">
    <property type="protein sequence ID" value="UYT10737.1"/>
    <property type="molecule type" value="Genomic_DNA"/>
</dbReference>
<proteinExistence type="predicted"/>
<name>A0AA46YRN3_9LACT</name>
<dbReference type="AlphaFoldDB" id="A0AA46YRN3"/>
<evidence type="ECO:0000313" key="1">
    <source>
        <dbReference type="EMBL" id="UYT10737.1"/>
    </source>
</evidence>